<evidence type="ECO:0000259" key="3">
    <source>
        <dbReference type="Pfam" id="PF19051"/>
    </source>
</evidence>
<comment type="caution">
    <text evidence="4">The sequence shown here is derived from an EMBL/GenBank/DDBJ whole genome shotgun (WGS) entry which is preliminary data.</text>
</comment>
<dbReference type="Pfam" id="PF19051">
    <property type="entry name" value="GFO_IDH_MocA_C2"/>
    <property type="match status" value="1"/>
</dbReference>
<feature type="domain" description="Gfo/Idh/MocA-like oxidoreductase bacterial type C-terminal" evidence="3">
    <location>
        <begin position="205"/>
        <end position="329"/>
    </location>
</feature>
<keyword evidence="5" id="KW-1185">Reference proteome</keyword>
<feature type="domain" description="Gfo/Idh/MocA-like oxidoreductase N-terminal" evidence="2">
    <location>
        <begin position="43"/>
        <end position="167"/>
    </location>
</feature>
<evidence type="ECO:0000313" key="4">
    <source>
        <dbReference type="EMBL" id="PWG06751.1"/>
    </source>
</evidence>
<dbReference type="InterPro" id="IPR006311">
    <property type="entry name" value="TAT_signal"/>
</dbReference>
<dbReference type="InterPro" id="IPR043906">
    <property type="entry name" value="Gfo/Idh/MocA_OxRdtase_bact_C"/>
</dbReference>
<name>A0A2U2JER8_9FLAO</name>
<evidence type="ECO:0000259" key="2">
    <source>
        <dbReference type="Pfam" id="PF01408"/>
    </source>
</evidence>
<evidence type="ECO:0000256" key="1">
    <source>
        <dbReference type="SAM" id="SignalP"/>
    </source>
</evidence>
<dbReference type="SUPFAM" id="SSF51735">
    <property type="entry name" value="NAD(P)-binding Rossmann-fold domains"/>
    <property type="match status" value="1"/>
</dbReference>
<keyword evidence="1" id="KW-0732">Signal</keyword>
<dbReference type="PANTHER" id="PTHR43818:SF5">
    <property type="entry name" value="OXIDOREDUCTASE FAMILY PROTEIN"/>
    <property type="match status" value="1"/>
</dbReference>
<protein>
    <submittedName>
        <fullName evidence="4">Dehydrogenase</fullName>
    </submittedName>
</protein>
<dbReference type="PROSITE" id="PS51318">
    <property type="entry name" value="TAT"/>
    <property type="match status" value="1"/>
</dbReference>
<accession>A0A2U2JER8</accession>
<proteinExistence type="predicted"/>
<dbReference type="Proteomes" id="UP000245670">
    <property type="component" value="Unassembled WGS sequence"/>
</dbReference>
<dbReference type="EMBL" id="QFFG01000001">
    <property type="protein sequence ID" value="PWG06751.1"/>
    <property type="molecule type" value="Genomic_DNA"/>
</dbReference>
<dbReference type="Gene3D" id="3.30.360.10">
    <property type="entry name" value="Dihydrodipicolinate Reductase, domain 2"/>
    <property type="match status" value="1"/>
</dbReference>
<dbReference type="InterPro" id="IPR000683">
    <property type="entry name" value="Gfo/Idh/MocA-like_OxRdtase_N"/>
</dbReference>
<dbReference type="PANTHER" id="PTHR43818">
    <property type="entry name" value="BCDNA.GH03377"/>
    <property type="match status" value="1"/>
</dbReference>
<dbReference type="GO" id="GO:0000166">
    <property type="term" value="F:nucleotide binding"/>
    <property type="evidence" value="ECO:0007669"/>
    <property type="project" value="InterPro"/>
</dbReference>
<dbReference type="OrthoDB" id="726883at2"/>
<dbReference type="SUPFAM" id="SSF55347">
    <property type="entry name" value="Glyceraldehyde-3-phosphate dehydrogenase-like, C-terminal domain"/>
    <property type="match status" value="1"/>
</dbReference>
<gene>
    <name evidence="4" type="ORF">DIS07_02625</name>
</gene>
<dbReference type="AlphaFoldDB" id="A0A2U2JER8"/>
<feature type="signal peptide" evidence="1">
    <location>
        <begin position="1"/>
        <end position="27"/>
    </location>
</feature>
<dbReference type="InterPro" id="IPR050463">
    <property type="entry name" value="Gfo/Idh/MocA_oxidrdct_glycsds"/>
</dbReference>
<dbReference type="InterPro" id="IPR036291">
    <property type="entry name" value="NAD(P)-bd_dom_sf"/>
</dbReference>
<dbReference type="RefSeq" id="WP_109403659.1">
    <property type="nucleotide sequence ID" value="NZ_QFFG01000001.1"/>
</dbReference>
<dbReference type="NCBIfam" id="TIGR01409">
    <property type="entry name" value="TAT_signal_seq"/>
    <property type="match status" value="1"/>
</dbReference>
<dbReference type="Gene3D" id="3.40.50.720">
    <property type="entry name" value="NAD(P)-binding Rossmann-like Domain"/>
    <property type="match status" value="1"/>
</dbReference>
<feature type="chain" id="PRO_5015458585" evidence="1">
    <location>
        <begin position="28"/>
        <end position="447"/>
    </location>
</feature>
<evidence type="ECO:0000313" key="5">
    <source>
        <dbReference type="Proteomes" id="UP000245670"/>
    </source>
</evidence>
<dbReference type="Pfam" id="PF01408">
    <property type="entry name" value="GFO_IDH_MocA"/>
    <property type="match status" value="1"/>
</dbReference>
<reference evidence="4 5" key="1">
    <citation type="submission" date="2018-05" db="EMBL/GenBank/DDBJ databases">
        <title>Polaribacter aquimarinus sp. nov., isolated from sediment in a sediment of sea.</title>
        <authorList>
            <person name="Lu D."/>
        </authorList>
    </citation>
    <scope>NUCLEOTIDE SEQUENCE [LARGE SCALE GENOMIC DNA]</scope>
    <source>
        <strain evidence="4 5">ZY113</strain>
    </source>
</reference>
<sequence>MKTSRRSFIKKTATAAAGIGLVGTANAMSAKSYRNIIGANDRINLAIQGLGRRYSGFIDGIAAKENNVRLKYLCDVMPSQLEKAQIKVGKKIDYKIKSESDIRNIINDKKIDAIFMATPDHWHTPGAIMAMQAGKHVYLEKPCSHNPYENELVVAAQKKYNKIVQMGNQQRSSLESQEIITDIHKGAIGDVYKAVAFYTNRRGKVPVPVKANPPGGLDWDLFQGPSPRKEYTHDTWNYNWHWYGWDFGTAEMGNNATHELDIARWALDVKYPEYVDVIAGKRQFKDDGWEMYDQMEATFTFADNRVIQWDGDSRNAYKKYGRGRGTIIYGSKGLVMVDRDGYELYDLKGKLIREKKSSGSEGGLALGGGGNLTTRHVTNFFDAIRGKAKLTSSIEVGAVSQMLTHYANISYRINKGFNVDENSGRIFDRDAMKLWSRTYEPGWEPKL</sequence>
<dbReference type="InterPro" id="IPR019546">
    <property type="entry name" value="TAT_signal_bac_arc"/>
</dbReference>
<organism evidence="4 5">
    <name type="scientific">Polaribacter aquimarinus</name>
    <dbReference type="NCBI Taxonomy" id="2100726"/>
    <lineage>
        <taxon>Bacteria</taxon>
        <taxon>Pseudomonadati</taxon>
        <taxon>Bacteroidota</taxon>
        <taxon>Flavobacteriia</taxon>
        <taxon>Flavobacteriales</taxon>
        <taxon>Flavobacteriaceae</taxon>
    </lineage>
</organism>